<dbReference type="Pfam" id="PF26579">
    <property type="entry name" value="Ig_CFAP47"/>
    <property type="match status" value="1"/>
</dbReference>
<feature type="compositionally biased region" description="Gly residues" evidence="1">
    <location>
        <begin position="3829"/>
        <end position="3840"/>
    </location>
</feature>
<feature type="region of interest" description="Disordered" evidence="1">
    <location>
        <begin position="369"/>
        <end position="410"/>
    </location>
</feature>
<feature type="region of interest" description="Disordered" evidence="1">
    <location>
        <begin position="1820"/>
        <end position="1891"/>
    </location>
</feature>
<feature type="compositionally biased region" description="Low complexity" evidence="1">
    <location>
        <begin position="1834"/>
        <end position="1846"/>
    </location>
</feature>
<accession>A0A5A8CSJ7</accession>
<dbReference type="InterPro" id="IPR056343">
    <property type="entry name" value="CFAP47_dom"/>
</dbReference>
<evidence type="ECO:0000313" key="3">
    <source>
        <dbReference type="EMBL" id="KAA0156112.1"/>
    </source>
</evidence>
<feature type="compositionally biased region" description="Acidic residues" evidence="1">
    <location>
        <begin position="1395"/>
        <end position="1409"/>
    </location>
</feature>
<evidence type="ECO:0000313" key="4">
    <source>
        <dbReference type="Proteomes" id="UP000325113"/>
    </source>
</evidence>
<feature type="region of interest" description="Disordered" evidence="1">
    <location>
        <begin position="1364"/>
        <end position="1413"/>
    </location>
</feature>
<dbReference type="Gene3D" id="2.60.40.10">
    <property type="entry name" value="Immunoglobulins"/>
    <property type="match status" value="8"/>
</dbReference>
<dbReference type="Pfam" id="PF24529">
    <property type="entry name" value="CFAP47"/>
    <property type="match status" value="1"/>
</dbReference>
<dbReference type="EMBL" id="VLTM01000085">
    <property type="protein sequence ID" value="KAA0156112.1"/>
    <property type="molecule type" value="Genomic_DNA"/>
</dbReference>
<feature type="compositionally biased region" description="Basic and acidic residues" evidence="1">
    <location>
        <begin position="2101"/>
        <end position="2114"/>
    </location>
</feature>
<comment type="caution">
    <text evidence="3">The sequence shown here is derived from an EMBL/GenBank/DDBJ whole genome shotgun (WGS) entry which is preliminary data.</text>
</comment>
<feature type="compositionally biased region" description="Low complexity" evidence="1">
    <location>
        <begin position="2679"/>
        <end position="2690"/>
    </location>
</feature>
<feature type="region of interest" description="Disordered" evidence="1">
    <location>
        <begin position="1604"/>
        <end position="1636"/>
    </location>
</feature>
<dbReference type="InterPro" id="IPR058952">
    <property type="entry name" value="Ig_CFAP47"/>
</dbReference>
<dbReference type="Proteomes" id="UP000325113">
    <property type="component" value="Unassembled WGS sequence"/>
</dbReference>
<dbReference type="PANTHER" id="PTHR45912">
    <property type="entry name" value="CILIA- AND FLAGELLA-ASSOCIATED PROTEIN 47"/>
    <property type="match status" value="1"/>
</dbReference>
<evidence type="ECO:0000256" key="1">
    <source>
        <dbReference type="SAM" id="MobiDB-lite"/>
    </source>
</evidence>
<feature type="region of interest" description="Disordered" evidence="1">
    <location>
        <begin position="2623"/>
        <end position="2692"/>
    </location>
</feature>
<feature type="region of interest" description="Disordered" evidence="1">
    <location>
        <begin position="500"/>
        <end position="555"/>
    </location>
</feature>
<dbReference type="PANTHER" id="PTHR45912:SF3">
    <property type="entry name" value="CILIA- AND FLAGELLA-ASSOCIATED PROTEIN 47"/>
    <property type="match status" value="1"/>
</dbReference>
<gene>
    <name evidence="3" type="ORF">FNF31_06018</name>
</gene>
<feature type="region of interest" description="Disordered" evidence="1">
    <location>
        <begin position="866"/>
        <end position="887"/>
    </location>
</feature>
<dbReference type="PROSITE" id="PS50021">
    <property type="entry name" value="CH"/>
    <property type="match status" value="1"/>
</dbReference>
<dbReference type="Pfam" id="PF14874">
    <property type="entry name" value="PapD-like"/>
    <property type="match status" value="1"/>
</dbReference>
<feature type="compositionally biased region" description="Acidic residues" evidence="1">
    <location>
        <begin position="609"/>
        <end position="622"/>
    </location>
</feature>
<evidence type="ECO:0000259" key="2">
    <source>
        <dbReference type="PROSITE" id="PS50021"/>
    </source>
</evidence>
<dbReference type="GO" id="GO:0060271">
    <property type="term" value="P:cilium assembly"/>
    <property type="evidence" value="ECO:0007669"/>
    <property type="project" value="TreeGrafter"/>
</dbReference>
<dbReference type="InterPro" id="IPR001715">
    <property type="entry name" value="CH_dom"/>
</dbReference>
<proteinExistence type="predicted"/>
<feature type="region of interest" description="Disordered" evidence="1">
    <location>
        <begin position="601"/>
        <end position="622"/>
    </location>
</feature>
<reference evidence="3 4" key="1">
    <citation type="submission" date="2019-07" db="EMBL/GenBank/DDBJ databases">
        <title>Genomes of Cafeteria roenbergensis.</title>
        <authorList>
            <person name="Fischer M.G."/>
            <person name="Hackl T."/>
            <person name="Roman M."/>
        </authorList>
    </citation>
    <scope>NUCLEOTIDE SEQUENCE [LARGE SCALE GENOMIC DNA]</scope>
    <source>
        <strain evidence="3 4">Cflag</strain>
    </source>
</reference>
<dbReference type="InterPro" id="IPR013783">
    <property type="entry name" value="Ig-like_fold"/>
</dbReference>
<feature type="region of interest" description="Disordered" evidence="1">
    <location>
        <begin position="2101"/>
        <end position="2122"/>
    </location>
</feature>
<organism evidence="3 4">
    <name type="scientific">Cafeteria roenbergensis</name>
    <name type="common">Marine flagellate</name>
    <dbReference type="NCBI Taxonomy" id="33653"/>
    <lineage>
        <taxon>Eukaryota</taxon>
        <taxon>Sar</taxon>
        <taxon>Stramenopiles</taxon>
        <taxon>Bigyra</taxon>
        <taxon>Opalozoa</taxon>
        <taxon>Bicosoecida</taxon>
        <taxon>Cafeteriaceae</taxon>
        <taxon>Cafeteria</taxon>
    </lineage>
</organism>
<feature type="region of interest" description="Disordered" evidence="1">
    <location>
        <begin position="3821"/>
        <end position="3840"/>
    </location>
</feature>
<dbReference type="GO" id="GO:0005929">
    <property type="term" value="C:cilium"/>
    <property type="evidence" value="ECO:0007669"/>
    <property type="project" value="TreeGrafter"/>
</dbReference>
<protein>
    <recommendedName>
        <fullName evidence="2">Calponin-homology (CH) domain-containing protein</fullName>
    </recommendedName>
</protein>
<feature type="region of interest" description="Disordered" evidence="1">
    <location>
        <begin position="2302"/>
        <end position="2328"/>
    </location>
</feature>
<feature type="region of interest" description="Disordered" evidence="1">
    <location>
        <begin position="465"/>
        <end position="485"/>
    </location>
</feature>
<feature type="compositionally biased region" description="Low complexity" evidence="1">
    <location>
        <begin position="2655"/>
        <end position="2670"/>
    </location>
</feature>
<sequence length="3840" mass="401429">MRRTAGPAAPAGAATSASLGASARLRASRVLPVDNVLDGAPPLAELAAQKMVQGQPARDGHLSVFPPAVEFTGIRQGTEYVATLCLQNADTRVQRVRIVPPTAPGWVVEFAPNTALAPGLEVRCKVRFVYPVGGFDVGPGRPASGGAAGGAVAAAAASRRRKAAAAAGDGTIGVSSNGNVLDRLVVLSGDRTVVIPLRALQPAPDVRFDPHVAFGTVVSGQEHTRTLVLRNAGQAAARWRIDSDGALPLRFEPSEGELPADAHATDTNKDGAVSMAEQAAARVDAPSVTVRAVFRAEQEGVFRALASLLVPGQPPAVIDVAAAVVEHSIELVKPDNKGPLSSVGFGAIFYGKVAEVRALVVNNGPAPASVSTVLSKPGKRRAHGMSESTLSAFGGGSDAATDPADDEDNDDPLEMARRLMMEAVPRQCAIPAFGQQEVTFRFRPVDTARPAPFKTQAARVEARARRRVARGEEPHEAPGQLADGSLGALSSLGAGAGAGAGGGLGKAGDGGEDEGAQRKAGRRSVLVETARRSGKLGLPARGKSRDPEALTLTGGHAAEDITRAAVEARLAGVGGDAEHKMADDLMSTTAAAAAVARRMATGSGAGGADGDDGMDEDDGDEDDADMAAAAAALAAPPLDDAFRAQATISCAETGQRIVVDLLGTAVRPIARLSRRMLYFGDCAVGDRRDVAVTLSNPSDTLDLDFSIANVAQYEVTPRRGRLGPQESRQLVVTFRPSNQGAHRMRMPIQLAGGLAQAELRLEGEALGNLGGTKRAVARGPGAPPEAFTTTRKFVPGDKTLKRRTEERKARHPLPWDDSEQPDDAGLGDALATVSVAQGRKLVATSKEQEHRDGYVAYLREGAARRKRVEGESQLRKTGQLPRWDDFASLGMPDPKAGLTEPDPGLPVASEPLWLAQPLDADGKPVPLANAPMLLRADPKKPIRHKFKPRPTTQAEVVDCAAELSDDVLATIRARPKRLDFGETNVRAKLSQSLAVYNGSPQTVLVEIEPPAGVAALSGISPLAQVIPPGKLAGFDVNLEPTDAGELHEVVTWRVNGHHAMRFRVNAQVLPIELELSESELKFSFEDGSDDVAVHREVAIRNPGQAAGQFQWRLPEGTAFSIEPDHGEVPPNGGEVRAKVTFRPVKGLQPRSFAALLVRGGPASIPPPRLALIGQPHNPDLKLATPSERVLDLGHCAVGMARDLGVGLVNRGKTAAVFRVDRGTLPPGVTVEPPTAELGAGEAMTLMLRVKPQSEGKLSPETHLITLQVRGGDPVTMGLQGEAVMPSVSVVEERLEFGGVAVGGTARRRVTLHNRSVIPAEIVVDLADFPEFTLAAPMGMDPDDAASVAGESVFQAESVGAESAVGEAARRSSGDGASSAPGSVASGIAAGKSDEEKDEDEDEEEGEEAPEAPTRFRLRVAAKAVLPLDLVFSPSREGTHSFPLPFLLAGGSGGNAAGAMAGLQRLVTAEALRPRLRLSTTRVEFGHRVLHAELTRRVPYTMTITLTNTEQEEVSWAADTSLLAGSREGGPPVFSWSPAEGVLAPGETDTVRVQFSPADLRDFGVRVPLYLDGDLERARAAAKLLAAVGAGPSGAAAAAAASSAAAPGDGSAGKPLEPSGLDGLRTPESESLAREAGSAEAAAQAAKLAASAAPSVNPYLHVEMHGVGIHPQLTFDCPELILPPVPLRTPAHGAFTIEGHGFDMLRLKYRVLSDSYPSKVPLRIHFPRGDVLSLARPRLPVHIVFESATPLAFTTIIEFTDGDMNKYRMPITGVTDNSALTVAPYIGAHRGESDFVVAPRMPPVLAPAIRDTRRALAAAGLVKGRAGSGGRKRAGAPAAGGPASASGAGAGGGASERRSGASRSSKSGAKGGGSVVLLDQPPLGEDGEPLPSRMPAQQLAAESEAKQVLRWLNATLFRTPVRRFPEDIVALNGRPVLEMVGSLAGKPVPGRVERLPVNGRMRASALYRQARELLAFLKTHGAFVHHVRAEELLPQRDFIRIRKAINGAGSYGGPSAAPMLPLTSPAEKLRQKRTLRHAFPAISVGAWLTVALQAVRVFVMAPVSLSALVALPGMDGSGDAAVLAAMGRVAAAEAEAAEALERLEDERRRGRHDGDPTDGPEGARIRAGVTQAKRKAFAPDAALSRSNVFSVPELVLARWVAFHHNKALPDLPRRVVDFQRDLRDGVVVAGVLLSHCPFLGEEGWPLHKDQLVLAPASEGDMRANWEAVLAALAQLQLPPPFDPSIFLAEGVRAVASEGAALREVADAQAAAKLAAAREAEAQEARDKDATLLASARGSFRSIPSFRDAAGKQSSPAGGGAAAGKRGAGASVRGSRASSAASASSAAAAVGGGGGGAAAAAGGDGAGGPSSPRAAAALLLADPRDPASVARLQQEAADALPPGVPASAARDVTALFDTGGILAHRDALRPSRVLPGEGPLRACLLAVHWLFKSLPGVVPKGCLEFACAVGKESVKAIELRNPASSPIAYSVSLEPLGPPGDADVFAVADSEVVVPAGGEAAFPVTAIARHSRAARARLTFRSRRDGVALATSLVFDLVTKVAARPPASTEVVESRLYEPATATISVTNPFLRPARFAVRLVPMPADAPSGFNVPDVEPVDPMSLAAAQQAAEGHASSDRGTATGAQRDGRGRGGRRGASAGQRGQRRAQQAGPKVRELRVGEWPGEPGEAGPMTGSGRWPAAFWCKAPVVAVKPGATKRLPIQFLPFTLGAHACAVELVDERLGEVVHEIRATALPPAPLATVTFRATMQEEIARDMWVTAPNPRLDRALQSVLQRLDRAGQQAEVAARERRRAAEASRAARAAARVASRETREAMAAFAGGGDAGALAAEDSLASAGSGVDESSLQQATFLVDIDSPWWDVMEDSWRIPDPALPRWAAEAPVKQRRRSVGAAGRAAAAAAAAGGATSAGPLPADAPEGASLAPGAACLEVPEGMRDPGALHLTLRPRAPGTYRSQLVLTSDRETRVYVLEGEVAPSPMRRELELRAPAGDRITQAVPLVNTSRVPWVMHVVLELEDAAAPDGAAAASSAPAGSGGAHKGAKSHHFACNSSITVPPNSKASLPVTFAPARRGRERVRLTVNNTTAPEMPPLVLLVTGVATESAPLAELSIECKARERVESTVTVRNPERHSVTFDVLADLPFVSGKPTVTVPGASRDRPGTAEYAFAVRPMVEGQFSGTLTFSDRAAGAAQQAGEASSQWASLRVGVSAPDPEDVIRVNAMVRDGVAVGVELTNPLDTPAEFEADVRGAGLVGDPLFVLAPGETREYELLFCPLVPGSGQGSLAFSHPTAGELWYEIETEATQPPPTELAPMSTPIGRRERVTVAVENPTRDEASIRAEVDNQRNFTVEPATAVLAPYSRSEVVITYTPSAVGTSEFGVVRITSDRIGEWEFHVQGSGTPPVALADPVLLVAPAGLSASTSVPFRNPFPEPLEVVAEVHLEDGDADTASRPAAAAAAASPAGIRLPAIRGAASAGGSMPSMAGSVAGGAAEGARPAHFELLRRPAAVVPAFSVMQIPLSFAPPTISEYHGELRVRARSKNLTWTFPLRGVAEAPPSKRVLRFRCKARETTGREFELLLPGLRAEPGEEFRVELQAAAQVQDIVRQSVTVEVVDADAVRGPDDPITLHLHMHPPKPFRARTQLVVTKASGGRWRWETHLEADEPDADDTIAIQAELGQRTSVAIALCNSQDSFAPFKAGFSLDSAAEFTVSPPEGMLPPQGAEGETIVVTFSPKEFGKVCHGRLVVETADDQWVYDVVGTQPRYAKPSEAASRIDTKLPSTHMRRMKARAEERAGTNFIRANAAAAARRGRGGPGFRGTAGRG</sequence>
<feature type="compositionally biased region" description="Low complexity" evidence="1">
    <location>
        <begin position="1373"/>
        <end position="1390"/>
    </location>
</feature>
<feature type="compositionally biased region" description="Basic and acidic residues" evidence="1">
    <location>
        <begin position="797"/>
        <end position="808"/>
    </location>
</feature>
<feature type="region of interest" description="Disordered" evidence="1">
    <location>
        <begin position="797"/>
        <end position="826"/>
    </location>
</feature>
<name>A0A5A8CSJ7_CAFRO</name>
<feature type="domain" description="Calponin-homology (CH)" evidence="2">
    <location>
        <begin position="2149"/>
        <end position="2265"/>
    </location>
</feature>